<organism evidence="2 3">
    <name type="scientific">Flavobacterium limnosediminis JC2902</name>
    <dbReference type="NCBI Taxonomy" id="1341181"/>
    <lineage>
        <taxon>Bacteria</taxon>
        <taxon>Pseudomonadati</taxon>
        <taxon>Bacteroidota</taxon>
        <taxon>Flavobacteriia</taxon>
        <taxon>Flavobacteriales</taxon>
        <taxon>Flavobacteriaceae</taxon>
        <taxon>Flavobacterium</taxon>
    </lineage>
</organism>
<dbReference type="EMBL" id="AVGG01000045">
    <property type="protein sequence ID" value="ESU23662.1"/>
    <property type="molecule type" value="Genomic_DNA"/>
</dbReference>
<keyword evidence="1" id="KW-0472">Membrane</keyword>
<dbReference type="RefSeq" id="WP_023580750.1">
    <property type="nucleotide sequence ID" value="NZ_AVGG01000045.1"/>
</dbReference>
<comment type="caution">
    <text evidence="2">The sequence shown here is derived from an EMBL/GenBank/DDBJ whole genome shotgun (WGS) entry which is preliminary data.</text>
</comment>
<accession>V6SBS5</accession>
<proteinExistence type="predicted"/>
<keyword evidence="1" id="KW-0812">Transmembrane</keyword>
<dbReference type="eggNOG" id="ENOG502ZYN1">
    <property type="taxonomic scope" value="Bacteria"/>
</dbReference>
<keyword evidence="1" id="KW-1133">Transmembrane helix</keyword>
<feature type="transmembrane region" description="Helical" evidence="1">
    <location>
        <begin position="68"/>
        <end position="87"/>
    </location>
</feature>
<keyword evidence="3" id="KW-1185">Reference proteome</keyword>
<evidence type="ECO:0000313" key="3">
    <source>
        <dbReference type="Proteomes" id="UP000018004"/>
    </source>
</evidence>
<feature type="transmembrane region" description="Helical" evidence="1">
    <location>
        <begin position="36"/>
        <end position="56"/>
    </location>
</feature>
<evidence type="ECO:0008006" key="4">
    <source>
        <dbReference type="Google" id="ProtNLM"/>
    </source>
</evidence>
<evidence type="ECO:0000313" key="2">
    <source>
        <dbReference type="EMBL" id="ESU23662.1"/>
    </source>
</evidence>
<protein>
    <recommendedName>
        <fullName evidence="4">Cardiolipin synthase N-terminal domain-containing protein</fullName>
    </recommendedName>
</protein>
<name>V6SBS5_9FLAO</name>
<dbReference type="OrthoDB" id="1495710at2"/>
<reference evidence="2 3" key="1">
    <citation type="submission" date="2013-08" db="EMBL/GenBank/DDBJ databases">
        <title>Flavobacterium limnosediminis JC2902 genome sequencing.</title>
        <authorList>
            <person name="Lee K."/>
            <person name="Yi H."/>
            <person name="Park S."/>
            <person name="Chun J."/>
        </authorList>
    </citation>
    <scope>NUCLEOTIDE SEQUENCE [LARGE SCALE GENOMIC DNA]</scope>
    <source>
        <strain evidence="2 3">JC2902</strain>
    </source>
</reference>
<dbReference type="PATRIC" id="fig|1341181.4.peg.3161"/>
<gene>
    <name evidence="2" type="ORF">FLJC2902T_32240</name>
</gene>
<dbReference type="AlphaFoldDB" id="V6SBS5"/>
<evidence type="ECO:0000256" key="1">
    <source>
        <dbReference type="SAM" id="Phobius"/>
    </source>
</evidence>
<dbReference type="Proteomes" id="UP000018004">
    <property type="component" value="Unassembled WGS sequence"/>
</dbReference>
<sequence length="94" mass="10591">MKTNENNLFKKAFLVALSITIIGAIMKITHMDGAQILLILGVLSTLGYVVIGIYEVNISKRINQSEKIMWTIGFIFINFFAGLLYLINGRKRIV</sequence>